<sequence>MAEALSEVSSVLSTGVSLINRGRNSLSPAPPFLKSWKKLYLKRELKGRVSSSERGAGSIWKGNTSRQLEI</sequence>
<name>A0AAV6YSP4_ENGPU</name>
<dbReference type="Proteomes" id="UP000824782">
    <property type="component" value="Unassembled WGS sequence"/>
</dbReference>
<dbReference type="AlphaFoldDB" id="A0AAV6YSP4"/>
<reference evidence="2" key="1">
    <citation type="thesis" date="2020" institute="ProQuest LLC" country="789 East Eisenhower Parkway, Ann Arbor, MI, USA">
        <title>Comparative Genomics and Chromosome Evolution.</title>
        <authorList>
            <person name="Mudd A.B."/>
        </authorList>
    </citation>
    <scope>NUCLEOTIDE SEQUENCE</scope>
    <source>
        <strain evidence="2">237g6f4</strain>
        <tissue evidence="2">Blood</tissue>
    </source>
</reference>
<proteinExistence type="predicted"/>
<protein>
    <submittedName>
        <fullName evidence="2">Uncharacterized protein</fullName>
    </submittedName>
</protein>
<evidence type="ECO:0000313" key="3">
    <source>
        <dbReference type="Proteomes" id="UP000824782"/>
    </source>
</evidence>
<dbReference type="EMBL" id="WNYA01013561">
    <property type="protein sequence ID" value="KAG8539681.1"/>
    <property type="molecule type" value="Genomic_DNA"/>
</dbReference>
<accession>A0AAV6YSP4</accession>
<keyword evidence="3" id="KW-1185">Reference proteome</keyword>
<comment type="caution">
    <text evidence="2">The sequence shown here is derived from an EMBL/GenBank/DDBJ whole genome shotgun (WGS) entry which is preliminary data.</text>
</comment>
<organism evidence="2 3">
    <name type="scientific">Engystomops pustulosus</name>
    <name type="common">Tungara frog</name>
    <name type="synonym">Physalaemus pustulosus</name>
    <dbReference type="NCBI Taxonomy" id="76066"/>
    <lineage>
        <taxon>Eukaryota</taxon>
        <taxon>Metazoa</taxon>
        <taxon>Chordata</taxon>
        <taxon>Craniata</taxon>
        <taxon>Vertebrata</taxon>
        <taxon>Euteleostomi</taxon>
        <taxon>Amphibia</taxon>
        <taxon>Batrachia</taxon>
        <taxon>Anura</taxon>
        <taxon>Neobatrachia</taxon>
        <taxon>Hyloidea</taxon>
        <taxon>Leptodactylidae</taxon>
        <taxon>Leiuperinae</taxon>
        <taxon>Engystomops</taxon>
    </lineage>
</organism>
<evidence type="ECO:0000313" key="2">
    <source>
        <dbReference type="EMBL" id="KAG8539681.1"/>
    </source>
</evidence>
<feature type="region of interest" description="Disordered" evidence="1">
    <location>
        <begin position="46"/>
        <end position="70"/>
    </location>
</feature>
<gene>
    <name evidence="2" type="ORF">GDO81_020545</name>
</gene>
<feature type="compositionally biased region" description="Polar residues" evidence="1">
    <location>
        <begin position="61"/>
        <end position="70"/>
    </location>
</feature>
<evidence type="ECO:0000256" key="1">
    <source>
        <dbReference type="SAM" id="MobiDB-lite"/>
    </source>
</evidence>